<evidence type="ECO:0000256" key="6">
    <source>
        <dbReference type="ARBA" id="ARBA00022840"/>
    </source>
</evidence>
<dbReference type="InterPro" id="IPR001650">
    <property type="entry name" value="Helicase_C-like"/>
</dbReference>
<dbReference type="Pfam" id="PF00270">
    <property type="entry name" value="DEAD"/>
    <property type="match status" value="1"/>
</dbReference>
<dbReference type="EC" id="3.6.4.-" evidence="9"/>
<keyword evidence="3 9" id="KW-0227">DNA damage</keyword>
<reference evidence="12 13" key="1">
    <citation type="submission" date="2015-02" db="EMBL/GenBank/DDBJ databases">
        <title>Genome Sequencing of Rickettsiales.</title>
        <authorList>
            <person name="Daugherty S.C."/>
            <person name="Su Q."/>
            <person name="Abolude K."/>
            <person name="Beier-Sexton M."/>
            <person name="Carlyon J.A."/>
            <person name="Carter R."/>
            <person name="Day N.P."/>
            <person name="Dumler S.J."/>
            <person name="Dyachenko V."/>
            <person name="Godinez A."/>
            <person name="Kurtti T.J."/>
            <person name="Lichay M."/>
            <person name="Mullins K.E."/>
            <person name="Ott S."/>
            <person name="Pappas-Brown V."/>
            <person name="Paris D.H."/>
            <person name="Patel P."/>
            <person name="Richards A.L."/>
            <person name="Sadzewicz L."/>
            <person name="Sears K."/>
            <person name="Seidman D."/>
            <person name="Sengamalay N."/>
            <person name="Stenos J."/>
            <person name="Tallon L.J."/>
            <person name="Vincent G."/>
            <person name="Fraser C.M."/>
            <person name="Munderloh U."/>
            <person name="Dunning-Hotopp J.C."/>
        </authorList>
    </citation>
    <scope>NUCLEOTIDE SEQUENCE [LARGE SCALE GENOMIC DNA]</scope>
    <source>
        <strain evidence="12 13">RAC413</strain>
    </source>
</reference>
<keyword evidence="4 9" id="KW-0378">Hydrolase</keyword>
<evidence type="ECO:0000256" key="1">
    <source>
        <dbReference type="ARBA" id="ARBA00022490"/>
    </source>
</evidence>
<comment type="similarity">
    <text evidence="9">In the C-terminal section; belongs to the helicase family. RecG subfamily.</text>
</comment>
<dbReference type="InterPro" id="IPR014001">
    <property type="entry name" value="Helicase_ATP-bd"/>
</dbReference>
<keyword evidence="6 9" id="KW-0067">ATP-binding</keyword>
<comment type="caution">
    <text evidence="12">The sequence shown here is derived from an EMBL/GenBank/DDBJ whole genome shotgun (WGS) entry which is preliminary data.</text>
</comment>
<dbReference type="SUPFAM" id="SSF141259">
    <property type="entry name" value="CarD-like"/>
    <property type="match status" value="1"/>
</dbReference>
<dbReference type="GO" id="GO:0005737">
    <property type="term" value="C:cytoplasm"/>
    <property type="evidence" value="ECO:0007669"/>
    <property type="project" value="UniProtKB-SubCell"/>
</dbReference>
<dbReference type="GO" id="GO:0000716">
    <property type="term" value="P:transcription-coupled nucleotide-excision repair, DNA damage recognition"/>
    <property type="evidence" value="ECO:0007669"/>
    <property type="project" value="UniProtKB-UniRule"/>
</dbReference>
<dbReference type="SUPFAM" id="SSF143517">
    <property type="entry name" value="TRCF domain-like"/>
    <property type="match status" value="1"/>
</dbReference>
<dbReference type="STRING" id="1359163.NLO413_0570"/>
<comment type="function">
    <text evidence="9">Couples transcription and DNA repair by recognizing RNA polymerase (RNAP) stalled at DNA lesions. Mediates ATP-dependent release of RNAP and its truncated transcript from the DNA, and recruitment of nucleotide excision repair machinery to the damaged site.</text>
</comment>
<dbReference type="PANTHER" id="PTHR47964:SF1">
    <property type="entry name" value="ATP-DEPENDENT DNA HELICASE HOMOLOG RECG, CHLOROPLASTIC"/>
    <property type="match status" value="1"/>
</dbReference>
<dbReference type="PATRIC" id="fig|1359163.3.peg.557"/>
<protein>
    <recommendedName>
        <fullName evidence="9">Transcription-repair-coupling factor</fullName>
        <shortName evidence="9">TRCF</shortName>
        <ecNumber evidence="9">3.6.4.-</ecNumber>
    </recommendedName>
</protein>
<dbReference type="Gene3D" id="3.30.2060.10">
    <property type="entry name" value="Penicillin-binding protein 1b domain"/>
    <property type="match status" value="1"/>
</dbReference>
<dbReference type="SMART" id="SM00487">
    <property type="entry name" value="DEXDc"/>
    <property type="match status" value="1"/>
</dbReference>
<keyword evidence="7 9" id="KW-0238">DNA-binding</keyword>
<dbReference type="InterPro" id="IPR036101">
    <property type="entry name" value="CarD-like/TRCF_RID_sf"/>
</dbReference>
<dbReference type="Pfam" id="PF03461">
    <property type="entry name" value="TRCF"/>
    <property type="match status" value="1"/>
</dbReference>
<evidence type="ECO:0000259" key="10">
    <source>
        <dbReference type="PROSITE" id="PS51192"/>
    </source>
</evidence>
<dbReference type="RefSeq" id="WP_045808958.1">
    <property type="nucleotide sequence ID" value="NZ_LANX01000001.1"/>
</dbReference>
<keyword evidence="1 9" id="KW-0963">Cytoplasm</keyword>
<dbReference type="Pfam" id="PF00271">
    <property type="entry name" value="Helicase_C"/>
    <property type="match status" value="1"/>
</dbReference>
<keyword evidence="13" id="KW-1185">Reference proteome</keyword>
<evidence type="ECO:0000256" key="8">
    <source>
        <dbReference type="ARBA" id="ARBA00023204"/>
    </source>
</evidence>
<comment type="subcellular location">
    <subcellularLocation>
        <location evidence="9">Cytoplasm</location>
    </subcellularLocation>
</comment>
<sequence length="1141" mass="131586">MKSTSNAAHVSQVCHTSIVTNVSKELEHAFIVELYKQDIFKSAVYIMDDEALLHNLSTILQFYIPHLNIVKFPSWDFIPYKKTSPSNFVMAQRIQSLYSIIVDKNPYIVITTLKAISQKVLPRAIILNSILRISTNETITMSSIVQYLIEHGYNQSNITREIGYFSVRSNIIDIFPLTSNLPIRIDFNDEVIESIRTFDPNTQITTQEFLKIILIYPASEIIKTSCNIDNFNDTYAQRFCDNKTTLCNAINIEQKYIGEEHWLPLFYQDKLETLFDYTMDATLIFNDALFSNIEKYTNNIQENYMNADSQLKQLNPRELYLDLQEYKYLTQRHKKVIFCQLDIVNINIKNTYLNFRNLPIKITFSPNFQLLSKEKRINVFQSVTKYLHDMENHLFIITCYSAGSLEYITNRFKELNINLLRVEKYHDIVHPYNVTILPIKNSFITQSMIVITEHDLINKQLLFTSKCKSSNIVSEEIEFNIGDIVVHKEYGVGQFADLETIKVIDNYHDFLKITYYNNDKLFIPVENINLIAKYGTNHNVTLDRLGSTAWQERKAKLKNRIKDIAKDLLQIEAMRLLTPGKSFYTNQQYLDFCADFPHIETEDQIQAIRDVENDLAKGIPMNRLVCGDVGFGKTEIALRAAFLVANENSTNQVAIIVPTTLLCRQHFMSFQERFKRFKYIKVRQFSRVLGGHARQKVQEELLQGNINIIIGTHALLSKNVKFFNLNLLIIDEEHHFGVQQKEALKKFKVGIHVLSLSATPIPRTLHMSLSGVKNLSIIRTPPVNRIPVDIFIIYDNYDLIKEAIVNEYKRGGRVFYVCPFISDIDDIYEKLTQLVPNIKINIAHGNISPGNLDKIMNNFFDGKFTILLTTSIIECGIDIPYANTIIIHNANMFGLAQLYQLKGRVGRSNIKGYAYFVILNRELKNTSSIKRLEIIKSLNSIGSGFSLSLQDMDIRGFGNLIGEEQSGNIKEVGIELYQKMLKEEISVYQNNMIALPDDNITINVNVNVVIPESYVSDLNLRIRIYKNIGSLKTKEEIDMYSIELFNRFGKLPLGVVNLLNIIYIKQLCASIGVCKIEQMKNFIILYIYKSNIFSEKLLSYLMSNPSIFKIQSNGILITIADKVFNPVEHLIPYLIRMNTFE</sequence>
<comment type="similarity">
    <text evidence="9">In the N-terminal section; belongs to the UvrB family.</text>
</comment>
<evidence type="ECO:0000256" key="3">
    <source>
        <dbReference type="ARBA" id="ARBA00022763"/>
    </source>
</evidence>
<evidence type="ECO:0000256" key="9">
    <source>
        <dbReference type="HAMAP-Rule" id="MF_00969"/>
    </source>
</evidence>
<keyword evidence="2 9" id="KW-0547">Nucleotide-binding</keyword>
<dbReference type="Pfam" id="PF17757">
    <property type="entry name" value="UvrB_inter"/>
    <property type="match status" value="1"/>
</dbReference>
<dbReference type="GO" id="GO:0005524">
    <property type="term" value="F:ATP binding"/>
    <property type="evidence" value="ECO:0007669"/>
    <property type="project" value="UniProtKB-UniRule"/>
</dbReference>
<gene>
    <name evidence="9 12" type="primary">mfd</name>
    <name evidence="12" type="ORF">NLO413_0570</name>
</gene>
<dbReference type="Gene3D" id="3.90.1150.50">
    <property type="entry name" value="Transcription-repair-coupling factor, D7 domain"/>
    <property type="match status" value="1"/>
</dbReference>
<dbReference type="Proteomes" id="UP000033562">
    <property type="component" value="Unassembled WGS sequence"/>
</dbReference>
<feature type="domain" description="Helicase ATP-binding" evidence="10">
    <location>
        <begin position="614"/>
        <end position="778"/>
    </location>
</feature>
<evidence type="ECO:0000256" key="2">
    <source>
        <dbReference type="ARBA" id="ARBA00022741"/>
    </source>
</evidence>
<dbReference type="SMART" id="SM01058">
    <property type="entry name" value="CarD_TRCF"/>
    <property type="match status" value="1"/>
</dbReference>
<dbReference type="PROSITE" id="PS51192">
    <property type="entry name" value="HELICASE_ATP_BIND_1"/>
    <property type="match status" value="1"/>
</dbReference>
<dbReference type="OrthoDB" id="9804325at2"/>
<evidence type="ECO:0000259" key="11">
    <source>
        <dbReference type="PROSITE" id="PS51194"/>
    </source>
</evidence>
<evidence type="ECO:0000256" key="5">
    <source>
        <dbReference type="ARBA" id="ARBA00022806"/>
    </source>
</evidence>
<dbReference type="Gene3D" id="3.40.50.11180">
    <property type="match status" value="1"/>
</dbReference>
<dbReference type="InterPro" id="IPR041471">
    <property type="entry name" value="UvrB_inter"/>
</dbReference>
<evidence type="ECO:0000256" key="7">
    <source>
        <dbReference type="ARBA" id="ARBA00023125"/>
    </source>
</evidence>
<dbReference type="CDD" id="cd17991">
    <property type="entry name" value="DEXHc_TRCF"/>
    <property type="match status" value="1"/>
</dbReference>
<proteinExistence type="inferred from homology"/>
<dbReference type="InterPro" id="IPR005118">
    <property type="entry name" value="TRCF_C"/>
</dbReference>
<dbReference type="InterPro" id="IPR037235">
    <property type="entry name" value="TRCF-like_C_D7"/>
</dbReference>
<dbReference type="NCBIfam" id="TIGR00580">
    <property type="entry name" value="mfd"/>
    <property type="match status" value="1"/>
</dbReference>
<dbReference type="Gene3D" id="2.40.10.170">
    <property type="match status" value="1"/>
</dbReference>
<dbReference type="AlphaFoldDB" id="A0A0F3NMB1"/>
<dbReference type="Gene3D" id="3.40.50.11140">
    <property type="match status" value="1"/>
</dbReference>
<dbReference type="HAMAP" id="MF_00969">
    <property type="entry name" value="TRCF"/>
    <property type="match status" value="1"/>
</dbReference>
<accession>A0A0F3NMB1</accession>
<evidence type="ECO:0000313" key="12">
    <source>
        <dbReference type="EMBL" id="KJV69193.1"/>
    </source>
</evidence>
<feature type="domain" description="Helicase C-terminal" evidence="11">
    <location>
        <begin position="799"/>
        <end position="953"/>
    </location>
</feature>
<dbReference type="GO" id="GO:0016787">
    <property type="term" value="F:hydrolase activity"/>
    <property type="evidence" value="ECO:0007669"/>
    <property type="project" value="UniProtKB-KW"/>
</dbReference>
<keyword evidence="8 9" id="KW-0234">DNA repair</keyword>
<dbReference type="InterPro" id="IPR004576">
    <property type="entry name" value="Mfd"/>
</dbReference>
<evidence type="ECO:0000313" key="13">
    <source>
        <dbReference type="Proteomes" id="UP000033562"/>
    </source>
</evidence>
<dbReference type="GO" id="GO:0003678">
    <property type="term" value="F:DNA helicase activity"/>
    <property type="evidence" value="ECO:0007669"/>
    <property type="project" value="TreeGrafter"/>
</dbReference>
<keyword evidence="5" id="KW-0347">Helicase</keyword>
<dbReference type="EMBL" id="LANX01000001">
    <property type="protein sequence ID" value="KJV69193.1"/>
    <property type="molecule type" value="Genomic_DNA"/>
</dbReference>
<dbReference type="InterPro" id="IPR003711">
    <property type="entry name" value="CarD-like/TRCF_RID"/>
</dbReference>
<dbReference type="InterPro" id="IPR027417">
    <property type="entry name" value="P-loop_NTPase"/>
</dbReference>
<dbReference type="GO" id="GO:0003684">
    <property type="term" value="F:damaged DNA binding"/>
    <property type="evidence" value="ECO:0007669"/>
    <property type="project" value="InterPro"/>
</dbReference>
<organism evidence="12 13">
    <name type="scientific">Candidatus Neoehrlichia procyonis str. RAC413</name>
    <dbReference type="NCBI Taxonomy" id="1359163"/>
    <lineage>
        <taxon>Bacteria</taxon>
        <taxon>Pseudomonadati</taxon>
        <taxon>Pseudomonadota</taxon>
        <taxon>Alphaproteobacteria</taxon>
        <taxon>Rickettsiales</taxon>
        <taxon>Anaplasmataceae</taxon>
        <taxon>Candidatus Neoehrlichia</taxon>
    </lineage>
</organism>
<name>A0A0F3NMB1_9RICK</name>
<dbReference type="PANTHER" id="PTHR47964">
    <property type="entry name" value="ATP-DEPENDENT DNA HELICASE HOMOLOG RECG, CHLOROPLASTIC"/>
    <property type="match status" value="1"/>
</dbReference>
<evidence type="ECO:0000256" key="4">
    <source>
        <dbReference type="ARBA" id="ARBA00022801"/>
    </source>
</evidence>
<dbReference type="Pfam" id="PF02559">
    <property type="entry name" value="CarD_TRCF_RID"/>
    <property type="match status" value="1"/>
</dbReference>
<dbReference type="SMART" id="SM00490">
    <property type="entry name" value="HELICc"/>
    <property type="match status" value="1"/>
</dbReference>
<dbReference type="SMART" id="SM00982">
    <property type="entry name" value="TRCF"/>
    <property type="match status" value="1"/>
</dbReference>
<dbReference type="InterPro" id="IPR011545">
    <property type="entry name" value="DEAD/DEAH_box_helicase_dom"/>
</dbReference>
<dbReference type="Gene3D" id="3.40.50.300">
    <property type="entry name" value="P-loop containing nucleotide triphosphate hydrolases"/>
    <property type="match status" value="2"/>
</dbReference>
<dbReference type="GO" id="GO:0006355">
    <property type="term" value="P:regulation of DNA-templated transcription"/>
    <property type="evidence" value="ECO:0007669"/>
    <property type="project" value="UniProtKB-UniRule"/>
</dbReference>
<dbReference type="SUPFAM" id="SSF52540">
    <property type="entry name" value="P-loop containing nucleoside triphosphate hydrolases"/>
    <property type="match status" value="3"/>
</dbReference>
<dbReference type="InterPro" id="IPR047112">
    <property type="entry name" value="RecG/Mfd"/>
</dbReference>
<dbReference type="PROSITE" id="PS51194">
    <property type="entry name" value="HELICASE_CTER"/>
    <property type="match status" value="1"/>
</dbReference>